<proteinExistence type="predicted"/>
<accession>A0ABT0U2F7</accession>
<dbReference type="EMBL" id="JAMQBK010000024">
    <property type="protein sequence ID" value="MCM2370839.1"/>
    <property type="molecule type" value="Genomic_DNA"/>
</dbReference>
<keyword evidence="3" id="KW-1185">Reference proteome</keyword>
<dbReference type="Gene3D" id="3.30.420.10">
    <property type="entry name" value="Ribonuclease H-like superfamily/Ribonuclease H"/>
    <property type="match status" value="2"/>
</dbReference>
<dbReference type="InterPro" id="IPR036397">
    <property type="entry name" value="RNaseH_sf"/>
</dbReference>
<name>A0ABT0U2F7_9BACT</name>
<dbReference type="InterPro" id="IPR012337">
    <property type="entry name" value="RNaseH-like_sf"/>
</dbReference>
<dbReference type="SUPFAM" id="SSF53098">
    <property type="entry name" value="Ribonuclease H-like"/>
    <property type="match status" value="1"/>
</dbReference>
<reference evidence="2 3" key="1">
    <citation type="journal article" date="2022" name="Syst. Appl. Microbiol.">
        <title>Rhodopirellula aestuarii sp. nov., a novel member of the genus Rhodopirellula isolated from brackish sediments collected in the Tagus River estuary, Portugal.</title>
        <authorList>
            <person name="Vitorino I.R."/>
            <person name="Klimek D."/>
            <person name="Calusinska M."/>
            <person name="Lobo-da-Cunha A."/>
            <person name="Vasconcelos V."/>
            <person name="Lage O.M."/>
        </authorList>
    </citation>
    <scope>NUCLEOTIDE SEQUENCE [LARGE SCALE GENOMIC DNA]</scope>
    <source>
        <strain evidence="2 3">ICT_H3.1</strain>
    </source>
</reference>
<dbReference type="RefSeq" id="WP_250928482.1">
    <property type="nucleotide sequence ID" value="NZ_JAMQBK010000024.1"/>
</dbReference>
<sequence length="384" mass="42010">MRLAIEQDSPTMWLIAIDEAGYGPKLGPLVVAATAWHLDDASPGAKSQINHDVSSDQITPDPFLNVASPIRVGNATIRVDDSKNIFRGGSLSTLHAIFSVANHARGRSDATLADCLPTLLPLDHESILDIAWLKTTSGPASKPIELVPIAQARAAVDQWNRCEWKLRDVAARMIDAGAFNQFCSGNGSNILPRGNKSDLLGETSLRLAVDLLDRATASTVTPAKATKRRTGAKPSQRKTTPPEPVQIFFDRHGGRRYYAGMIQEIFGGGPVRILSESKTQSVYETVRDNRNVRLHFTVKGDRFVPVALSSLHAKYLRELAMASFNAYFREAMQVASASPSTKKTEATEFRPTAGYPVDADRFIDMIRPVMKANGITDAELIRCR</sequence>
<gene>
    <name evidence="2" type="ORF">NB063_09495</name>
</gene>
<evidence type="ECO:0000313" key="2">
    <source>
        <dbReference type="EMBL" id="MCM2370839.1"/>
    </source>
</evidence>
<evidence type="ECO:0000313" key="3">
    <source>
        <dbReference type="Proteomes" id="UP001202961"/>
    </source>
</evidence>
<comment type="caution">
    <text evidence="2">The sequence shown here is derived from an EMBL/GenBank/DDBJ whole genome shotgun (WGS) entry which is preliminary data.</text>
</comment>
<dbReference type="Proteomes" id="UP001202961">
    <property type="component" value="Unassembled WGS sequence"/>
</dbReference>
<evidence type="ECO:0000256" key="1">
    <source>
        <dbReference type="SAM" id="MobiDB-lite"/>
    </source>
</evidence>
<protein>
    <submittedName>
        <fullName evidence="2">Uncharacterized protein</fullName>
    </submittedName>
</protein>
<organism evidence="2 3">
    <name type="scientific">Aporhodopirellula aestuarii</name>
    <dbReference type="NCBI Taxonomy" id="2950107"/>
    <lineage>
        <taxon>Bacteria</taxon>
        <taxon>Pseudomonadati</taxon>
        <taxon>Planctomycetota</taxon>
        <taxon>Planctomycetia</taxon>
        <taxon>Pirellulales</taxon>
        <taxon>Pirellulaceae</taxon>
        <taxon>Aporhodopirellula</taxon>
    </lineage>
</organism>
<feature type="region of interest" description="Disordered" evidence="1">
    <location>
        <begin position="220"/>
        <end position="243"/>
    </location>
</feature>